<keyword evidence="7" id="KW-1133">Transmembrane helix</keyword>
<evidence type="ECO:0000313" key="9">
    <source>
        <dbReference type="EMBL" id="KPL72895.1"/>
    </source>
</evidence>
<dbReference type="PROSITE" id="PS00198">
    <property type="entry name" value="4FE4S_FER_1"/>
    <property type="match status" value="1"/>
</dbReference>
<keyword evidence="3" id="KW-0479">Metal-binding</keyword>
<dbReference type="EMBL" id="LGCK01000007">
    <property type="protein sequence ID" value="KPL72895.1"/>
    <property type="molecule type" value="Genomic_DNA"/>
</dbReference>
<keyword evidence="2" id="KW-1003">Cell membrane</keyword>
<evidence type="ECO:0000313" key="10">
    <source>
        <dbReference type="Proteomes" id="UP000050430"/>
    </source>
</evidence>
<evidence type="ECO:0000259" key="8">
    <source>
        <dbReference type="PROSITE" id="PS51379"/>
    </source>
</evidence>
<keyword evidence="7" id="KW-0812">Transmembrane</keyword>
<dbReference type="Gene3D" id="3.30.70.20">
    <property type="match status" value="1"/>
</dbReference>
<feature type="transmembrane region" description="Helical" evidence="7">
    <location>
        <begin position="95"/>
        <end position="122"/>
    </location>
</feature>
<dbReference type="InterPro" id="IPR017896">
    <property type="entry name" value="4Fe4S_Fe-S-bd"/>
</dbReference>
<dbReference type="RefSeq" id="WP_062420980.1">
    <property type="nucleotide sequence ID" value="NZ_BBYA01000008.1"/>
</dbReference>
<dbReference type="InterPro" id="IPR017900">
    <property type="entry name" value="4Fe4S_Fe_S_CS"/>
</dbReference>
<evidence type="ECO:0000256" key="3">
    <source>
        <dbReference type="ARBA" id="ARBA00022723"/>
    </source>
</evidence>
<evidence type="ECO:0000256" key="7">
    <source>
        <dbReference type="SAM" id="Phobius"/>
    </source>
</evidence>
<proteinExistence type="predicted"/>
<accession>A0A0P6WS11</accession>
<feature type="transmembrane region" description="Helical" evidence="7">
    <location>
        <begin position="190"/>
        <end position="218"/>
    </location>
</feature>
<feature type="transmembrane region" description="Helical" evidence="7">
    <location>
        <begin position="163"/>
        <end position="184"/>
    </location>
</feature>
<keyword evidence="5" id="KW-0411">Iron-sulfur</keyword>
<gene>
    <name evidence="9" type="ORF">ADM99_07565</name>
</gene>
<keyword evidence="6 7" id="KW-0472">Membrane</keyword>
<dbReference type="AlphaFoldDB" id="A0A0P6WS11"/>
<dbReference type="OrthoDB" id="9806398at2"/>
<comment type="caution">
    <text evidence="9">The sequence shown here is derived from an EMBL/GenBank/DDBJ whole genome shotgun (WGS) entry which is preliminary data.</text>
</comment>
<dbReference type="Pfam" id="PF13237">
    <property type="entry name" value="Fer4_10"/>
    <property type="match status" value="1"/>
</dbReference>
<keyword evidence="4" id="KW-0408">Iron</keyword>
<feature type="domain" description="4Fe-4S ferredoxin-type" evidence="8">
    <location>
        <begin position="269"/>
        <end position="299"/>
    </location>
</feature>
<sequence length="305" mass="33706">MSYQNSQMSAQTDRKKIHVFGKKKVIWHQIIRRSVQVAVLGFIGFLAIQHVVVGENGPAITASPEAFCPFGGLETLYKFMAEGGTFVSHTHLSNVVLLIAVLLSAFLLRSSFCGWICPFGFIQDLISNFRNLMRKVFPALNRTMLRINMLGARFSTIDRILRYIKYLVLVWAIGGSAYFGTMVFRDYDPWAALLNIAEFSFTPGVVILTIIVISSFFIDRPWCRYACPLGAVSGIVAKISPTYLMRDRNTCTSCKICTKTCPMGLEIHSANTIKNADCIGCLECVGACPSEGALVVKIGSPFTGK</sequence>
<keyword evidence="10" id="KW-1185">Reference proteome</keyword>
<dbReference type="GO" id="GO:0051536">
    <property type="term" value="F:iron-sulfur cluster binding"/>
    <property type="evidence" value="ECO:0007669"/>
    <property type="project" value="UniProtKB-KW"/>
</dbReference>
<evidence type="ECO:0000256" key="2">
    <source>
        <dbReference type="ARBA" id="ARBA00022475"/>
    </source>
</evidence>
<dbReference type="Pfam" id="PF12801">
    <property type="entry name" value="Fer4_5"/>
    <property type="match status" value="2"/>
</dbReference>
<dbReference type="PANTHER" id="PTHR30224:SF4">
    <property type="entry name" value="ELECTRON TRANSPORT PROTEIN YCCM-RELATED"/>
    <property type="match status" value="1"/>
</dbReference>
<dbReference type="Proteomes" id="UP000050430">
    <property type="component" value="Unassembled WGS sequence"/>
</dbReference>
<name>A0A0P6WS11_9CHLR</name>
<dbReference type="SUPFAM" id="SSF54862">
    <property type="entry name" value="4Fe-4S ferredoxins"/>
    <property type="match status" value="1"/>
</dbReference>
<feature type="domain" description="4Fe-4S ferredoxin-type" evidence="8">
    <location>
        <begin position="242"/>
        <end position="264"/>
    </location>
</feature>
<comment type="subcellular location">
    <subcellularLocation>
        <location evidence="1">Cell membrane</location>
    </subcellularLocation>
</comment>
<evidence type="ECO:0000256" key="4">
    <source>
        <dbReference type="ARBA" id="ARBA00023004"/>
    </source>
</evidence>
<dbReference type="GO" id="GO:0046872">
    <property type="term" value="F:metal ion binding"/>
    <property type="evidence" value="ECO:0007669"/>
    <property type="project" value="UniProtKB-KW"/>
</dbReference>
<dbReference type="InterPro" id="IPR052378">
    <property type="entry name" value="NosR_regulator"/>
</dbReference>
<protein>
    <recommendedName>
        <fullName evidence="8">4Fe-4S ferredoxin-type domain-containing protein</fullName>
    </recommendedName>
</protein>
<evidence type="ECO:0000256" key="1">
    <source>
        <dbReference type="ARBA" id="ARBA00004236"/>
    </source>
</evidence>
<dbReference type="STRING" id="229920.ADM99_07565"/>
<reference evidence="9 10" key="1">
    <citation type="submission" date="2015-07" db="EMBL/GenBank/DDBJ databases">
        <title>Genome sequence of Leptolinea tardivitalis DSM 16556.</title>
        <authorList>
            <person name="Hemp J."/>
            <person name="Ward L.M."/>
            <person name="Pace L.A."/>
            <person name="Fischer W.W."/>
        </authorList>
    </citation>
    <scope>NUCLEOTIDE SEQUENCE [LARGE SCALE GENOMIC DNA]</scope>
    <source>
        <strain evidence="9 10">YMTK-2</strain>
    </source>
</reference>
<evidence type="ECO:0000256" key="6">
    <source>
        <dbReference type="ARBA" id="ARBA00023136"/>
    </source>
</evidence>
<dbReference type="PANTHER" id="PTHR30224">
    <property type="entry name" value="ELECTRON TRANSPORT PROTEIN"/>
    <property type="match status" value="1"/>
</dbReference>
<dbReference type="PROSITE" id="PS51379">
    <property type="entry name" value="4FE4S_FER_2"/>
    <property type="match status" value="2"/>
</dbReference>
<feature type="transmembrane region" description="Helical" evidence="7">
    <location>
        <begin position="30"/>
        <end position="48"/>
    </location>
</feature>
<evidence type="ECO:0000256" key="5">
    <source>
        <dbReference type="ARBA" id="ARBA00023014"/>
    </source>
</evidence>
<organism evidence="9 10">
    <name type="scientific">Leptolinea tardivitalis</name>
    <dbReference type="NCBI Taxonomy" id="229920"/>
    <lineage>
        <taxon>Bacteria</taxon>
        <taxon>Bacillati</taxon>
        <taxon>Chloroflexota</taxon>
        <taxon>Anaerolineae</taxon>
        <taxon>Anaerolineales</taxon>
        <taxon>Anaerolineaceae</taxon>
        <taxon>Leptolinea</taxon>
    </lineage>
</organism>
<dbReference type="GO" id="GO:0005886">
    <property type="term" value="C:plasma membrane"/>
    <property type="evidence" value="ECO:0007669"/>
    <property type="project" value="UniProtKB-SubCell"/>
</dbReference>